<keyword evidence="4 6" id="KW-0418">Kinase</keyword>
<gene>
    <name evidence="6 13" type="primary">ppk</name>
    <name evidence="13" type="ORF">DESUT3_38780</name>
</gene>
<feature type="compositionally biased region" description="Polar residues" evidence="8">
    <location>
        <begin position="22"/>
        <end position="31"/>
    </location>
</feature>
<organism evidence="13 14">
    <name type="scientific">Desulfuromonas versatilis</name>
    <dbReference type="NCBI Taxonomy" id="2802975"/>
    <lineage>
        <taxon>Bacteria</taxon>
        <taxon>Pseudomonadati</taxon>
        <taxon>Thermodesulfobacteriota</taxon>
        <taxon>Desulfuromonadia</taxon>
        <taxon>Desulfuromonadales</taxon>
        <taxon>Desulfuromonadaceae</taxon>
        <taxon>Desulfuromonas</taxon>
    </lineage>
</organism>
<sequence>MNSGENKEIGYNEMTDPIPAATPSSSDSSVKLETIVPKTSRSKPPAESKKLLAPPPDLDAPELYLNRELTWLQFNQRVLNEALDERTPLLERVKFAAIAGSNLDEFFMKRIGGLKQQVAAKVLERTVDGRTPAEQIRECYTFVRRHQKEKQQILGQLRQDLKQQGIVILGYDQLSSEDREQVRKDYYDNIYPLVTPQSIDPAHPFPFISNLSLNLLVTLRYENDQEQSLARVKVPISAGAPRFLRVGQQNRFVLLEQVMANNLDMLFPGMEVLGYEIFRVTRNANTERSQEHADDLLALIESTLQERRFAPIVRLEVLPGTDPVLRGRLAAELDLDEEEDVFEVEGILGTRDFFEIAALNIPELKDRVHHPIDHPALQSSRSIFHIIRDAGAILLQHPYEAFSSSVERFLREAATDPKVRGIKMTLYRTSSRSPILDYLIQAAQNGKQVAVVVELKARFDEAANIRLATRLEEAGIHVTYGVVGLKTHAKIILVVRQDYNGLRRYVHIGTGNYHPETSRIYSDLGLLVYDKEIGQDATELFNYLTTGYTPKRNYQRLLMAPKVLKKALLEKIAREAELHDRQSPGHIIFKMNALEDADVVRALYQAAMAGVKIDLLIRDSCRVRPGLKGISENMRVISIVGRFLEHARVYYFRNGGQEEYLIGSADAMKRNLESRVEVVTPVEDPQLRQDIHTMLETQLGDRRSAWEMQPDGSYQQRRPQADEDPRSSQELLIELAARRNKDVTRLKKRKAKGFGGRNLR</sequence>
<dbReference type="Gene3D" id="3.30.870.10">
    <property type="entry name" value="Endonuclease Chain A"/>
    <property type="match status" value="2"/>
</dbReference>
<feature type="binding site" evidence="6">
    <location>
        <position position="646"/>
    </location>
    <ligand>
        <name>ATP</name>
        <dbReference type="ChEBI" id="CHEBI:30616"/>
    </ligand>
</feature>
<dbReference type="InterPro" id="IPR025198">
    <property type="entry name" value="PPK_N_dom"/>
</dbReference>
<dbReference type="InterPro" id="IPR003414">
    <property type="entry name" value="PP_kinase"/>
</dbReference>
<feature type="binding site" evidence="6">
    <location>
        <position position="521"/>
    </location>
    <ligand>
        <name>ATP</name>
        <dbReference type="ChEBI" id="CHEBI:30616"/>
    </ligand>
</feature>
<dbReference type="SUPFAM" id="SSF143724">
    <property type="entry name" value="PHP14-like"/>
    <property type="match status" value="1"/>
</dbReference>
<evidence type="ECO:0000256" key="1">
    <source>
        <dbReference type="ARBA" id="ARBA00022553"/>
    </source>
</evidence>
<dbReference type="EMBL" id="AP024355">
    <property type="protein sequence ID" value="BCR06809.1"/>
    <property type="molecule type" value="Genomic_DNA"/>
</dbReference>
<dbReference type="Pfam" id="PF13089">
    <property type="entry name" value="PP_kinase_N"/>
    <property type="match status" value="1"/>
</dbReference>
<dbReference type="SUPFAM" id="SSF56024">
    <property type="entry name" value="Phospholipase D/nuclease"/>
    <property type="match status" value="2"/>
</dbReference>
<feature type="compositionally biased region" description="Basic and acidic residues" evidence="8">
    <location>
        <begin position="1"/>
        <end position="10"/>
    </location>
</feature>
<evidence type="ECO:0000256" key="2">
    <source>
        <dbReference type="ARBA" id="ARBA00022679"/>
    </source>
</evidence>
<evidence type="ECO:0000256" key="7">
    <source>
        <dbReference type="RuleBase" id="RU003800"/>
    </source>
</evidence>
<reference evidence="13 14" key="1">
    <citation type="journal article" date="2016" name="C (Basel)">
        <title>Selective Growth of and Electricity Production by Marine Exoelectrogenic Bacteria in Self-Aggregated Hydrogel of Microbially Reduced Graphene Oxide.</title>
        <authorList>
            <person name="Yoshida N."/>
            <person name="Goto Y."/>
            <person name="Miyata Y."/>
        </authorList>
    </citation>
    <scope>NUCLEOTIDE SEQUENCE [LARGE SCALE GENOMIC DNA]</scope>
    <source>
        <strain evidence="13 14">NIT-T3</strain>
    </source>
</reference>
<keyword evidence="2 6" id="KW-0808">Transferase</keyword>
<dbReference type="HAMAP" id="MF_00347">
    <property type="entry name" value="Polyphosphate_kinase"/>
    <property type="match status" value="1"/>
</dbReference>
<evidence type="ECO:0000256" key="5">
    <source>
        <dbReference type="ARBA" id="ARBA00022840"/>
    </source>
</evidence>
<keyword evidence="3 6" id="KW-0547">Nucleotide-binding</keyword>
<dbReference type="InterPro" id="IPR024953">
    <property type="entry name" value="PP_kinase_middle"/>
</dbReference>
<keyword evidence="6" id="KW-0479">Metal-binding</keyword>
<comment type="catalytic activity">
    <reaction evidence="6 7">
        <text>[phosphate](n) + ATP = [phosphate](n+1) + ADP</text>
        <dbReference type="Rhea" id="RHEA:19573"/>
        <dbReference type="Rhea" id="RHEA-COMP:9859"/>
        <dbReference type="Rhea" id="RHEA-COMP:14280"/>
        <dbReference type="ChEBI" id="CHEBI:16838"/>
        <dbReference type="ChEBI" id="CHEBI:30616"/>
        <dbReference type="ChEBI" id="CHEBI:456216"/>
        <dbReference type="EC" id="2.7.4.1"/>
    </reaction>
</comment>
<feature type="domain" description="Polyphosphate kinase C-terminal" evidence="11">
    <location>
        <begin position="557"/>
        <end position="729"/>
    </location>
</feature>
<comment type="cofactor">
    <cofactor evidence="6">
        <name>Mg(2+)</name>
        <dbReference type="ChEBI" id="CHEBI:18420"/>
    </cofactor>
</comment>
<dbReference type="Pfam" id="PF17941">
    <property type="entry name" value="PP_kinase_C_1"/>
    <property type="match status" value="1"/>
</dbReference>
<dbReference type="Pfam" id="PF13090">
    <property type="entry name" value="PP_kinase_C"/>
    <property type="match status" value="1"/>
</dbReference>
<dbReference type="NCBIfam" id="TIGR03705">
    <property type="entry name" value="poly_P_kin"/>
    <property type="match status" value="1"/>
</dbReference>
<evidence type="ECO:0000256" key="3">
    <source>
        <dbReference type="ARBA" id="ARBA00022741"/>
    </source>
</evidence>
<feature type="binding site" evidence="6">
    <location>
        <position position="618"/>
    </location>
    <ligand>
        <name>ATP</name>
        <dbReference type="ChEBI" id="CHEBI:30616"/>
    </ligand>
</feature>
<dbReference type="InterPro" id="IPR036830">
    <property type="entry name" value="PP_kinase_middle_dom_sf"/>
</dbReference>
<protein>
    <recommendedName>
        <fullName evidence="6 7">Polyphosphate kinase</fullName>
        <ecNumber evidence="6 7">2.7.4.1</ecNumber>
    </recommendedName>
    <alternativeName>
        <fullName evidence="6">ATP-polyphosphate phosphotransferase</fullName>
    </alternativeName>
    <alternativeName>
        <fullName evidence="6">Polyphosphoric acid kinase</fullName>
    </alternativeName>
</protein>
<dbReference type="SUPFAM" id="SSF140356">
    <property type="entry name" value="PPK N-terminal domain-like"/>
    <property type="match status" value="1"/>
</dbReference>
<dbReference type="PIRSF" id="PIRSF015589">
    <property type="entry name" value="PP_kinase"/>
    <property type="match status" value="1"/>
</dbReference>
<evidence type="ECO:0000259" key="9">
    <source>
        <dbReference type="Pfam" id="PF02503"/>
    </source>
</evidence>
<feature type="domain" description="Polyphosphate kinase C-terminal" evidence="12">
    <location>
        <begin position="383"/>
        <end position="548"/>
    </location>
</feature>
<keyword evidence="14" id="KW-1185">Reference proteome</keyword>
<keyword evidence="6" id="KW-0460">Magnesium</keyword>
<feature type="region of interest" description="Disordered" evidence="8">
    <location>
        <begin position="710"/>
        <end position="729"/>
    </location>
</feature>
<dbReference type="CDD" id="cd09168">
    <property type="entry name" value="PLDc_PaPPK1_C2_like"/>
    <property type="match status" value="1"/>
</dbReference>
<dbReference type="NCBIfam" id="NF003918">
    <property type="entry name" value="PRK05443.1-2"/>
    <property type="match status" value="1"/>
</dbReference>
<dbReference type="Proteomes" id="UP001319827">
    <property type="component" value="Chromosome"/>
</dbReference>
<reference evidence="13 14" key="2">
    <citation type="journal article" date="2021" name="Int. J. Syst. Evol. Microbiol.">
        <title>Isolation and Polyphasic Characterization of Desulfuromonas versatilis sp. Nov., an Electrogenic Bacteria Capable of Versatile Metabolism Isolated from a Graphene Oxide-Reducing Enrichment Culture.</title>
        <authorList>
            <person name="Xie L."/>
            <person name="Yoshida N."/>
            <person name="Ishii S."/>
            <person name="Meng L."/>
        </authorList>
    </citation>
    <scope>NUCLEOTIDE SEQUENCE [LARGE SCALE GENOMIC DNA]</scope>
    <source>
        <strain evidence="13 14">NIT-T3</strain>
    </source>
</reference>
<evidence type="ECO:0000313" key="14">
    <source>
        <dbReference type="Proteomes" id="UP001319827"/>
    </source>
</evidence>
<proteinExistence type="inferred from homology"/>
<comment type="PTM">
    <text evidence="6 7">An intermediate of this reaction is the autophosphorylated ppk in which a phosphate is covalently linked to a histidine residue through a N-P bond.</text>
</comment>
<evidence type="ECO:0000259" key="10">
    <source>
        <dbReference type="Pfam" id="PF13089"/>
    </source>
</evidence>
<dbReference type="PANTHER" id="PTHR30218:SF0">
    <property type="entry name" value="POLYPHOSPHATE KINASE"/>
    <property type="match status" value="1"/>
</dbReference>
<evidence type="ECO:0000259" key="12">
    <source>
        <dbReference type="Pfam" id="PF17941"/>
    </source>
</evidence>
<evidence type="ECO:0000256" key="8">
    <source>
        <dbReference type="SAM" id="MobiDB-lite"/>
    </source>
</evidence>
<dbReference type="Gene3D" id="3.30.1840.10">
    <property type="entry name" value="Polyphosphate kinase middle domain"/>
    <property type="match status" value="1"/>
</dbReference>
<dbReference type="EC" id="2.7.4.1" evidence="6 7"/>
<dbReference type="NCBIfam" id="NF003917">
    <property type="entry name" value="PRK05443.1-1"/>
    <property type="match status" value="1"/>
</dbReference>
<evidence type="ECO:0000313" key="13">
    <source>
        <dbReference type="EMBL" id="BCR06809.1"/>
    </source>
</evidence>
<keyword evidence="1 6" id="KW-0597">Phosphoprotein</keyword>
<feature type="binding site" evidence="6">
    <location>
        <position position="102"/>
    </location>
    <ligand>
        <name>ATP</name>
        <dbReference type="ChEBI" id="CHEBI:30616"/>
    </ligand>
</feature>
<keyword evidence="5 6" id="KW-0067">ATP-binding</keyword>
<dbReference type="InterPro" id="IPR041108">
    <property type="entry name" value="PP_kinase_C_1"/>
</dbReference>
<feature type="active site" description="Phosphohistidine intermediate" evidence="6">
    <location>
        <position position="488"/>
    </location>
</feature>
<feature type="domain" description="Polyphosphate kinase middle" evidence="9">
    <location>
        <begin position="178"/>
        <end position="356"/>
    </location>
</feature>
<dbReference type="PANTHER" id="PTHR30218">
    <property type="entry name" value="POLYPHOSPHATE KINASE"/>
    <property type="match status" value="1"/>
</dbReference>
<feature type="region of interest" description="Disordered" evidence="8">
    <location>
        <begin position="1"/>
        <end position="55"/>
    </location>
</feature>
<dbReference type="Gene3D" id="1.20.58.310">
    <property type="entry name" value="Polyphosphate kinase N-terminal domain"/>
    <property type="match status" value="1"/>
</dbReference>
<dbReference type="CDD" id="cd09165">
    <property type="entry name" value="PLDc_PaPPK1_C1_like"/>
    <property type="match status" value="1"/>
</dbReference>
<dbReference type="InterPro" id="IPR025200">
    <property type="entry name" value="PPK_C_dom2"/>
</dbReference>
<dbReference type="Pfam" id="PF02503">
    <property type="entry name" value="PP_kinase"/>
    <property type="match status" value="1"/>
</dbReference>
<evidence type="ECO:0000256" key="4">
    <source>
        <dbReference type="ARBA" id="ARBA00022777"/>
    </source>
</evidence>
<feature type="binding site" evidence="6">
    <location>
        <position position="428"/>
    </location>
    <ligand>
        <name>Mg(2+)</name>
        <dbReference type="ChEBI" id="CHEBI:18420"/>
    </ligand>
</feature>
<name>A0ABN6E3R2_9BACT</name>
<comment type="similarity">
    <text evidence="6 7">Belongs to the polyphosphate kinase 1 (PPK1) family.</text>
</comment>
<dbReference type="NCBIfam" id="NF003921">
    <property type="entry name" value="PRK05443.2-2"/>
    <property type="match status" value="1"/>
</dbReference>
<evidence type="ECO:0000256" key="6">
    <source>
        <dbReference type="HAMAP-Rule" id="MF_00347"/>
    </source>
</evidence>
<feature type="domain" description="Polyphosphate kinase N-terminal" evidence="10">
    <location>
        <begin position="64"/>
        <end position="168"/>
    </location>
</feature>
<dbReference type="InterPro" id="IPR036832">
    <property type="entry name" value="PPK_N_dom_sf"/>
</dbReference>
<comment type="function">
    <text evidence="6 7">Catalyzes the reversible transfer of the terminal phosphate of ATP to form a long-chain polyphosphate (polyP).</text>
</comment>
<accession>A0ABN6E3R2</accession>
<evidence type="ECO:0000259" key="11">
    <source>
        <dbReference type="Pfam" id="PF13090"/>
    </source>
</evidence>
<feature type="binding site" evidence="6">
    <location>
        <position position="458"/>
    </location>
    <ligand>
        <name>Mg(2+)</name>
        <dbReference type="ChEBI" id="CHEBI:18420"/>
    </ligand>
</feature>
<dbReference type="GO" id="GO:0016301">
    <property type="term" value="F:kinase activity"/>
    <property type="evidence" value="ECO:0007669"/>
    <property type="project" value="UniProtKB-KW"/>
</dbReference>